<sequence length="935" mass="102359">MKDRIIVRGARQHNLRDVSVDFPRRAITVVTGPSGSGKSSLAFDTIYAEGQRRYVESLSAYARQFLERMPKPDVDSIDGLSPSVAIEQKNPTRTSRSTVGTATEITDYLRLLWARAGHTLCPHCGRELKPDSAESACDAVLAWPAGTRLMVAFPFARSAKLTHARILEHLRAKGFVRVAADGIVLHLDEITGSKPNLAKVKELLVVTDRLSVGTEQRTRLTDALETAFREGDGDAVVIPVSEPIALAPLRFTTAFRCPNDGHVAPPPSPQLFSFNNPRGACETCNGFGATLEYDEALIVPYPERTLAQGALDPWTKPRYENKRRALAEFAKANGIPMDVAWRDLASAQREKLLRGKAKGYVGMFPFLEALEPKKYKQYIRVFLRQYQTAQTCTSCQGARLKPDALHVKVAGKTIAEVQAMPVGLLRAWIDTLALSPQETAIAAHILREARDRIAFLCDVGLTYLALDRATRTLSGGEAQRIGLANSLGARLVDTLYVLDEPSIGLHPRDLGRLLDLLKRLRDTGNTVLMVEHDLEAIRLSDWMLELGPASGEKGGQVVFSGPTVNAADSPLTGQFLTGARTIAVPAKRRRVGPQWLTLSGAREHNLREVAVKIPLGALTCVTGVSGSGKSTLVHDVLFRALERQLTGEHTARQHLGERVGAFDSLDGWQALDEVVLVDQEPIGKSPRSNPVTYVKAFDEIRRIFAEVPLARQRRYSAGTFSFNVAGGRCETCEGAGALEVEMVFMADVFVPCETCGGTRYKPEVLEVTYFGKRITDVLDMTVDEAIRFFPREEKLGQALWQIQQVGLGYLRLGQPATTLSGGESQRLKIARELALAAKKGGRKCYILDEPTTGLHPRDVEVLCDVLDRLVDNGHTVIVIEHDMDVVKRADWIIDMGPDGGDGGGRVVAMGRPEDIVTVAASHTGRFLAPELTAKP</sequence>
<dbReference type="PROSITE" id="PS00211">
    <property type="entry name" value="ABC_TRANSPORTER_1"/>
    <property type="match status" value="2"/>
</dbReference>
<dbReference type="InterPro" id="IPR003593">
    <property type="entry name" value="AAA+_ATPase"/>
</dbReference>
<evidence type="ECO:0000256" key="4">
    <source>
        <dbReference type="ARBA" id="ARBA00022737"/>
    </source>
</evidence>
<dbReference type="InterPro" id="IPR017871">
    <property type="entry name" value="ABC_transporter-like_CS"/>
</dbReference>
<evidence type="ECO:0000256" key="16">
    <source>
        <dbReference type="ARBA" id="ARBA00042156"/>
    </source>
</evidence>
<dbReference type="NCBIfam" id="TIGR00630">
    <property type="entry name" value="uvra"/>
    <property type="match status" value="1"/>
</dbReference>
<dbReference type="Gene3D" id="3.40.50.300">
    <property type="entry name" value="P-loop containing nucleotide triphosphate hydrolases"/>
    <property type="match status" value="2"/>
</dbReference>
<evidence type="ECO:0000259" key="17">
    <source>
        <dbReference type="PROSITE" id="PS50893"/>
    </source>
</evidence>
<evidence type="ECO:0000313" key="20">
    <source>
        <dbReference type="Proteomes" id="UP001229955"/>
    </source>
</evidence>
<keyword evidence="5" id="KW-0547">Nucleotide-binding</keyword>
<keyword evidence="20" id="KW-1185">Reference proteome</keyword>
<dbReference type="Pfam" id="PF17755">
    <property type="entry name" value="UvrA_DNA-bind"/>
    <property type="match status" value="1"/>
</dbReference>
<dbReference type="Gene3D" id="1.10.8.280">
    <property type="entry name" value="ABC transporter ATPase domain-like"/>
    <property type="match status" value="1"/>
</dbReference>
<gene>
    <name evidence="19" type="primary">uvrA</name>
    <name evidence="18" type="ORF">Strain138_002031</name>
    <name evidence="19" type="ORF">Strain318_002030</name>
</gene>
<keyword evidence="11" id="KW-0267">Excision nuclease</keyword>
<keyword evidence="10" id="KW-0067">ATP-binding</keyword>
<dbReference type="Pfam" id="PF17760">
    <property type="entry name" value="UvrA_inter"/>
    <property type="match status" value="1"/>
</dbReference>
<evidence type="ECO:0000313" key="19">
    <source>
        <dbReference type="EMBL" id="WKW15631.1"/>
    </source>
</evidence>
<name>A0AA49K0V9_9BACT</name>
<evidence type="ECO:0000256" key="8">
    <source>
        <dbReference type="ARBA" id="ARBA00022771"/>
    </source>
</evidence>
<comment type="subcellular location">
    <subcellularLocation>
        <location evidence="1">Cytoplasm</location>
    </subcellularLocation>
</comment>
<evidence type="ECO:0000256" key="3">
    <source>
        <dbReference type="ARBA" id="ARBA00022723"/>
    </source>
</evidence>
<evidence type="ECO:0000256" key="2">
    <source>
        <dbReference type="ARBA" id="ARBA00022490"/>
    </source>
</evidence>
<evidence type="ECO:0000256" key="10">
    <source>
        <dbReference type="ARBA" id="ARBA00022840"/>
    </source>
</evidence>
<keyword evidence="4" id="KW-0677">Repeat</keyword>
<dbReference type="GO" id="GO:0006289">
    <property type="term" value="P:nucleotide-excision repair"/>
    <property type="evidence" value="ECO:0007669"/>
    <property type="project" value="InterPro"/>
</dbReference>
<reference evidence="19" key="1">
    <citation type="submission" date="2023-07" db="EMBL/GenBank/DDBJ databases">
        <authorList>
            <person name="Haufschild T."/>
            <person name="Kallscheuer N."/>
            <person name="Hammer J."/>
            <person name="Kohn T."/>
            <person name="Kabuu M."/>
            <person name="Jogler M."/>
            <person name="Wohfarth N."/>
            <person name="Heuer A."/>
            <person name="Rohde M."/>
            <person name="van Teeseling M.C.F."/>
            <person name="Jogler C."/>
        </authorList>
    </citation>
    <scope>NUCLEOTIDE SEQUENCE</scope>
    <source>
        <strain evidence="18">Strain 138</strain>
        <strain evidence="19">Strain 318</strain>
    </source>
</reference>
<dbReference type="EMBL" id="CP130613">
    <property type="protein sequence ID" value="WKW15631.1"/>
    <property type="molecule type" value="Genomic_DNA"/>
</dbReference>
<organism evidence="19 20">
    <name type="scientific">Pseudogemmatithrix spongiicola</name>
    <dbReference type="NCBI Taxonomy" id="3062599"/>
    <lineage>
        <taxon>Bacteria</taxon>
        <taxon>Pseudomonadati</taxon>
        <taxon>Gemmatimonadota</taxon>
        <taxon>Gemmatimonadia</taxon>
        <taxon>Gemmatimonadales</taxon>
        <taxon>Gemmatimonadaceae</taxon>
        <taxon>Pseudogemmatithrix</taxon>
    </lineage>
</organism>
<dbReference type="SMART" id="SM00382">
    <property type="entry name" value="AAA"/>
    <property type="match status" value="2"/>
</dbReference>
<dbReference type="GO" id="GO:0003677">
    <property type="term" value="F:DNA binding"/>
    <property type="evidence" value="ECO:0007669"/>
    <property type="project" value="UniProtKB-KW"/>
</dbReference>
<proteinExistence type="inferred from homology"/>
<dbReference type="GO" id="GO:0004518">
    <property type="term" value="F:nuclease activity"/>
    <property type="evidence" value="ECO:0007669"/>
    <property type="project" value="UniProtKB-KW"/>
</dbReference>
<dbReference type="KEGG" id="pspc:Strain318_002030"/>
<evidence type="ECO:0000313" key="18">
    <source>
        <dbReference type="EMBL" id="WKW12724.1"/>
    </source>
</evidence>
<keyword evidence="13" id="KW-0234">DNA repair</keyword>
<dbReference type="Gene3D" id="1.20.1580.10">
    <property type="entry name" value="ABC transporter ATPase like domain"/>
    <property type="match status" value="2"/>
</dbReference>
<dbReference type="Pfam" id="PF00005">
    <property type="entry name" value="ABC_tran"/>
    <property type="match status" value="1"/>
</dbReference>
<keyword evidence="3" id="KW-0479">Metal-binding</keyword>
<protein>
    <recommendedName>
        <fullName evidence="15">UvrABC system protein A</fullName>
    </recommendedName>
    <alternativeName>
        <fullName evidence="16">Excinuclease ABC subunit A</fullName>
    </alternativeName>
</protein>
<keyword evidence="9" id="KW-0862">Zinc</keyword>
<keyword evidence="2" id="KW-0963">Cytoplasm</keyword>
<keyword evidence="12" id="KW-0238">DNA-binding</keyword>
<evidence type="ECO:0000256" key="13">
    <source>
        <dbReference type="ARBA" id="ARBA00023204"/>
    </source>
</evidence>
<comment type="similarity">
    <text evidence="14">Belongs to the ABC transporter superfamily. UvrA family.</text>
</comment>
<dbReference type="InterPro" id="IPR041102">
    <property type="entry name" value="UvrA_inter"/>
</dbReference>
<dbReference type="Gene3D" id="3.30.1490.20">
    <property type="entry name" value="ATP-grasp fold, A domain"/>
    <property type="match status" value="1"/>
</dbReference>
<dbReference type="AlphaFoldDB" id="A0AA49K0V9"/>
<dbReference type="InterPro" id="IPR013815">
    <property type="entry name" value="ATP_grasp_subdomain_1"/>
</dbReference>
<accession>A0AA49K0V9</accession>
<keyword evidence="6" id="KW-0227">DNA damage</keyword>
<dbReference type="InterPro" id="IPR027417">
    <property type="entry name" value="P-loop_NTPase"/>
</dbReference>
<feature type="domain" description="ABC transporter" evidence="17">
    <location>
        <begin position="591"/>
        <end position="928"/>
    </location>
</feature>
<evidence type="ECO:0000256" key="5">
    <source>
        <dbReference type="ARBA" id="ARBA00022741"/>
    </source>
</evidence>
<dbReference type="Proteomes" id="UP001229955">
    <property type="component" value="Chromosome"/>
</dbReference>
<evidence type="ECO:0000256" key="7">
    <source>
        <dbReference type="ARBA" id="ARBA00022769"/>
    </source>
</evidence>
<evidence type="ECO:0000256" key="11">
    <source>
        <dbReference type="ARBA" id="ARBA00022881"/>
    </source>
</evidence>
<dbReference type="GO" id="GO:0009380">
    <property type="term" value="C:excinuclease repair complex"/>
    <property type="evidence" value="ECO:0007669"/>
    <property type="project" value="InterPro"/>
</dbReference>
<evidence type="ECO:0000256" key="15">
    <source>
        <dbReference type="ARBA" id="ARBA00039316"/>
    </source>
</evidence>
<evidence type="ECO:0000256" key="14">
    <source>
        <dbReference type="ARBA" id="ARBA00038000"/>
    </source>
</evidence>
<dbReference type="GO" id="GO:0005524">
    <property type="term" value="F:ATP binding"/>
    <property type="evidence" value="ECO:0007669"/>
    <property type="project" value="UniProtKB-KW"/>
</dbReference>
<keyword evidence="7" id="KW-0228">DNA excision</keyword>
<keyword evidence="8" id="KW-0863">Zinc-finger</keyword>
<dbReference type="GO" id="GO:0008270">
    <property type="term" value="F:zinc ion binding"/>
    <property type="evidence" value="ECO:0007669"/>
    <property type="project" value="UniProtKB-KW"/>
</dbReference>
<dbReference type="InterPro" id="IPR004602">
    <property type="entry name" value="UvrA"/>
</dbReference>
<dbReference type="PROSITE" id="PS50893">
    <property type="entry name" value="ABC_TRANSPORTER_2"/>
    <property type="match status" value="1"/>
</dbReference>
<dbReference type="RefSeq" id="WP_367885601.1">
    <property type="nucleotide sequence ID" value="NZ_CP130612.1"/>
</dbReference>
<evidence type="ECO:0000256" key="6">
    <source>
        <dbReference type="ARBA" id="ARBA00022763"/>
    </source>
</evidence>
<dbReference type="GO" id="GO:0016887">
    <property type="term" value="F:ATP hydrolysis activity"/>
    <property type="evidence" value="ECO:0007669"/>
    <property type="project" value="InterPro"/>
</dbReference>
<dbReference type="PANTHER" id="PTHR43152">
    <property type="entry name" value="UVRABC SYSTEM PROTEIN A"/>
    <property type="match status" value="1"/>
</dbReference>
<accession>A0AA49JVL4</accession>
<evidence type="ECO:0000256" key="1">
    <source>
        <dbReference type="ARBA" id="ARBA00004496"/>
    </source>
</evidence>
<evidence type="ECO:0000256" key="9">
    <source>
        <dbReference type="ARBA" id="ARBA00022833"/>
    </source>
</evidence>
<dbReference type="EMBL" id="CP130612">
    <property type="protein sequence ID" value="WKW12724.1"/>
    <property type="molecule type" value="Genomic_DNA"/>
</dbReference>
<dbReference type="GO" id="GO:0005737">
    <property type="term" value="C:cytoplasm"/>
    <property type="evidence" value="ECO:0007669"/>
    <property type="project" value="UniProtKB-SubCell"/>
</dbReference>
<dbReference type="InterPro" id="IPR041552">
    <property type="entry name" value="UvrA_DNA-bd"/>
</dbReference>
<dbReference type="PANTHER" id="PTHR43152:SF3">
    <property type="entry name" value="UVRABC SYSTEM PROTEIN A"/>
    <property type="match status" value="1"/>
</dbReference>
<evidence type="ECO:0000256" key="12">
    <source>
        <dbReference type="ARBA" id="ARBA00023125"/>
    </source>
</evidence>
<dbReference type="InterPro" id="IPR003439">
    <property type="entry name" value="ABC_transporter-like_ATP-bd"/>
</dbReference>
<dbReference type="SUPFAM" id="SSF52540">
    <property type="entry name" value="P-loop containing nucleoside triphosphate hydrolases"/>
    <property type="match status" value="2"/>
</dbReference>